<name>A0A1U7CPX6_9BACT</name>
<keyword evidence="4" id="KW-0732">Signal</keyword>
<dbReference type="InterPro" id="IPR047262">
    <property type="entry name" value="PRX-like1"/>
</dbReference>
<dbReference type="Gene3D" id="3.40.30.10">
    <property type="entry name" value="Glutaredoxin"/>
    <property type="match status" value="2"/>
</dbReference>
<dbReference type="InterPro" id="IPR013740">
    <property type="entry name" value="Redoxin"/>
</dbReference>
<reference evidence="7" key="1">
    <citation type="submission" date="2016-12" db="EMBL/GenBank/DDBJ databases">
        <title>Comparative genomics of four Isosphaeraceae planctomycetes: a common pool of plasmids and glycoside hydrolase genes.</title>
        <authorList>
            <person name="Ivanova A."/>
        </authorList>
    </citation>
    <scope>NUCLEOTIDE SEQUENCE [LARGE SCALE GENOMIC DNA]</scope>
    <source>
        <strain evidence="7">PX4</strain>
    </source>
</reference>
<dbReference type="KEGG" id="pbor:BSF38_02493"/>
<accession>A0A1U7CPX6</accession>
<dbReference type="EMBL" id="CP019082">
    <property type="protein sequence ID" value="APW60995.1"/>
    <property type="molecule type" value="Genomic_DNA"/>
</dbReference>
<dbReference type="PANTHER" id="PTHR43640:SF1">
    <property type="entry name" value="THIOREDOXIN-DEPENDENT PEROXIREDOXIN"/>
    <property type="match status" value="1"/>
</dbReference>
<evidence type="ECO:0000256" key="3">
    <source>
        <dbReference type="ARBA" id="ARBA00023284"/>
    </source>
</evidence>
<dbReference type="RefSeq" id="WP_076346018.1">
    <property type="nucleotide sequence ID" value="NZ_CP019082.1"/>
</dbReference>
<dbReference type="Pfam" id="PF08534">
    <property type="entry name" value="Redoxin"/>
    <property type="match status" value="1"/>
</dbReference>
<dbReference type="OrthoDB" id="9809746at2"/>
<dbReference type="InterPro" id="IPR036249">
    <property type="entry name" value="Thioredoxin-like_sf"/>
</dbReference>
<dbReference type="GO" id="GO:0016209">
    <property type="term" value="F:antioxidant activity"/>
    <property type="evidence" value="ECO:0007669"/>
    <property type="project" value="InterPro"/>
</dbReference>
<dbReference type="InterPro" id="IPR013766">
    <property type="entry name" value="Thioredoxin_domain"/>
</dbReference>
<comment type="subcellular location">
    <subcellularLocation>
        <location evidence="1">Cell envelope</location>
    </subcellularLocation>
</comment>
<evidence type="ECO:0000313" key="6">
    <source>
        <dbReference type="EMBL" id="APW60995.1"/>
    </source>
</evidence>
<evidence type="ECO:0000256" key="1">
    <source>
        <dbReference type="ARBA" id="ARBA00004196"/>
    </source>
</evidence>
<dbReference type="STRING" id="1387353.BSF38_02493"/>
<dbReference type="CDD" id="cd02969">
    <property type="entry name" value="PRX_like1"/>
    <property type="match status" value="1"/>
</dbReference>
<sequence>MKTAFASIVLASLGLSALSATAAADPPDLKTLSIGAPAPDFDLPGVDGKNHALGEYSDAKVLVVYFTCNHCPTAQAYEERVAKLHDDYKSKGVAVVAISPNDPKAVRLDELGFTDLTDSFEDMKIRARDRKYPYPYLFDGDTQATAKAYGVLATPHVYVFDAERKLRYVGRFDDAEVKTPKSHDVLNAVDALLAGKDVPVATTRVFGCSTKWADKQADARKSLEKWNAEPVTLETIDLEGVAKIAKNETDKLTVVNLWATWCGPCVIELPELVTMNRMYRSRKFRLVTISLDDPSKKDDALKVLKEKHVAANNYVLSTSDRDAFADALDKQWPGPVPYNLIIAPGGEVVYRHVGEIDPLEVKRAIVAKLGRTY</sequence>
<dbReference type="Proteomes" id="UP000186309">
    <property type="component" value="Chromosome"/>
</dbReference>
<organism evidence="6 7">
    <name type="scientific">Paludisphaera borealis</name>
    <dbReference type="NCBI Taxonomy" id="1387353"/>
    <lineage>
        <taxon>Bacteria</taxon>
        <taxon>Pseudomonadati</taxon>
        <taxon>Planctomycetota</taxon>
        <taxon>Planctomycetia</taxon>
        <taxon>Isosphaerales</taxon>
        <taxon>Isosphaeraceae</taxon>
        <taxon>Paludisphaera</taxon>
    </lineage>
</organism>
<dbReference type="InterPro" id="IPR017937">
    <property type="entry name" value="Thioredoxin_CS"/>
</dbReference>
<dbReference type="CDD" id="cd02966">
    <property type="entry name" value="TlpA_like_family"/>
    <property type="match status" value="1"/>
</dbReference>
<dbReference type="GO" id="GO:0016491">
    <property type="term" value="F:oxidoreductase activity"/>
    <property type="evidence" value="ECO:0007669"/>
    <property type="project" value="InterPro"/>
</dbReference>
<evidence type="ECO:0000259" key="5">
    <source>
        <dbReference type="PROSITE" id="PS51352"/>
    </source>
</evidence>
<dbReference type="PROSITE" id="PS00194">
    <property type="entry name" value="THIOREDOXIN_1"/>
    <property type="match status" value="1"/>
</dbReference>
<feature type="chain" id="PRO_5012730526" evidence="4">
    <location>
        <begin position="23"/>
        <end position="373"/>
    </location>
</feature>
<dbReference type="Pfam" id="PF00578">
    <property type="entry name" value="AhpC-TSA"/>
    <property type="match status" value="1"/>
</dbReference>
<keyword evidence="7" id="KW-1185">Reference proteome</keyword>
<proteinExistence type="predicted"/>
<dbReference type="PROSITE" id="PS51352">
    <property type="entry name" value="THIOREDOXIN_2"/>
    <property type="match status" value="2"/>
</dbReference>
<evidence type="ECO:0000256" key="2">
    <source>
        <dbReference type="ARBA" id="ARBA00022748"/>
    </source>
</evidence>
<dbReference type="AlphaFoldDB" id="A0A1U7CPX6"/>
<feature type="domain" description="Thioredoxin" evidence="5">
    <location>
        <begin position="32"/>
        <end position="194"/>
    </location>
</feature>
<evidence type="ECO:0000313" key="7">
    <source>
        <dbReference type="Proteomes" id="UP000186309"/>
    </source>
</evidence>
<dbReference type="SUPFAM" id="SSF52833">
    <property type="entry name" value="Thioredoxin-like"/>
    <property type="match status" value="2"/>
</dbReference>
<dbReference type="GO" id="GO:0030313">
    <property type="term" value="C:cell envelope"/>
    <property type="evidence" value="ECO:0007669"/>
    <property type="project" value="UniProtKB-SubCell"/>
</dbReference>
<dbReference type="InterPro" id="IPR000866">
    <property type="entry name" value="AhpC/TSA"/>
</dbReference>
<dbReference type="PANTHER" id="PTHR43640">
    <property type="entry name" value="OS07G0260300 PROTEIN"/>
    <property type="match status" value="1"/>
</dbReference>
<feature type="domain" description="Thioredoxin" evidence="5">
    <location>
        <begin position="222"/>
        <end position="370"/>
    </location>
</feature>
<dbReference type="GO" id="GO:0017004">
    <property type="term" value="P:cytochrome complex assembly"/>
    <property type="evidence" value="ECO:0007669"/>
    <property type="project" value="UniProtKB-KW"/>
</dbReference>
<protein>
    <submittedName>
        <fullName evidence="6">Thiol-disulfide oxidoreductase ResA</fullName>
    </submittedName>
</protein>
<keyword evidence="2" id="KW-0201">Cytochrome c-type biogenesis</keyword>
<keyword evidence="3" id="KW-0676">Redox-active center</keyword>
<feature type="signal peptide" evidence="4">
    <location>
        <begin position="1"/>
        <end position="22"/>
    </location>
</feature>
<evidence type="ECO:0000256" key="4">
    <source>
        <dbReference type="SAM" id="SignalP"/>
    </source>
</evidence>
<gene>
    <name evidence="6" type="primary">resA_6</name>
    <name evidence="6" type="ORF">BSF38_02493</name>
</gene>